<feature type="transmembrane region" description="Helical" evidence="9">
    <location>
        <begin position="350"/>
        <end position="375"/>
    </location>
</feature>
<evidence type="ECO:0000256" key="8">
    <source>
        <dbReference type="SAM" id="MobiDB-lite"/>
    </source>
</evidence>
<feature type="transmembrane region" description="Helical" evidence="9">
    <location>
        <begin position="183"/>
        <end position="203"/>
    </location>
</feature>
<evidence type="ECO:0000256" key="1">
    <source>
        <dbReference type="ARBA" id="ARBA00004141"/>
    </source>
</evidence>
<feature type="transmembrane region" description="Helical" evidence="9">
    <location>
        <begin position="382"/>
        <end position="404"/>
    </location>
</feature>
<dbReference type="PROSITE" id="PS50850">
    <property type="entry name" value="MFS"/>
    <property type="match status" value="1"/>
</dbReference>
<feature type="transmembrane region" description="Helical" evidence="9">
    <location>
        <begin position="484"/>
        <end position="502"/>
    </location>
</feature>
<dbReference type="OrthoDB" id="8120565at2759"/>
<name>A0A6A6QWQ4_9PEZI</name>
<feature type="region of interest" description="Disordered" evidence="8">
    <location>
        <begin position="1"/>
        <end position="22"/>
    </location>
</feature>
<keyword evidence="6 9" id="KW-0472">Membrane</keyword>
<dbReference type="Gene3D" id="1.20.1250.20">
    <property type="entry name" value="MFS general substrate transporter like domains"/>
    <property type="match status" value="1"/>
</dbReference>
<keyword evidence="4 9" id="KW-0812">Transmembrane</keyword>
<accession>A0A6A6QWQ4</accession>
<feature type="domain" description="Major facilitator superfamily (MFS) profile" evidence="10">
    <location>
        <begin position="63"/>
        <end position="506"/>
    </location>
</feature>
<dbReference type="InterPro" id="IPR050360">
    <property type="entry name" value="MFS_Sugar_Transporters"/>
</dbReference>
<keyword evidence="5 9" id="KW-1133">Transmembrane helix</keyword>
<evidence type="ECO:0000256" key="4">
    <source>
        <dbReference type="ARBA" id="ARBA00022692"/>
    </source>
</evidence>
<dbReference type="EMBL" id="MU004187">
    <property type="protein sequence ID" value="KAF2496878.1"/>
    <property type="molecule type" value="Genomic_DNA"/>
</dbReference>
<dbReference type="InterPro" id="IPR020846">
    <property type="entry name" value="MFS_dom"/>
</dbReference>
<evidence type="ECO:0000313" key="11">
    <source>
        <dbReference type="EMBL" id="KAF2496878.1"/>
    </source>
</evidence>
<comment type="subcellular location">
    <subcellularLocation>
        <location evidence="1">Membrane</location>
        <topology evidence="1">Multi-pass membrane protein</topology>
    </subcellularLocation>
</comment>
<evidence type="ECO:0000313" key="12">
    <source>
        <dbReference type="Proteomes" id="UP000799750"/>
    </source>
</evidence>
<dbReference type="InterPro" id="IPR036259">
    <property type="entry name" value="MFS_trans_sf"/>
</dbReference>
<reference evidence="11" key="1">
    <citation type="journal article" date="2020" name="Stud. Mycol.">
        <title>101 Dothideomycetes genomes: a test case for predicting lifestyles and emergence of pathogens.</title>
        <authorList>
            <person name="Haridas S."/>
            <person name="Albert R."/>
            <person name="Binder M."/>
            <person name="Bloem J."/>
            <person name="Labutti K."/>
            <person name="Salamov A."/>
            <person name="Andreopoulos B."/>
            <person name="Baker S."/>
            <person name="Barry K."/>
            <person name="Bills G."/>
            <person name="Bluhm B."/>
            <person name="Cannon C."/>
            <person name="Castanera R."/>
            <person name="Culley D."/>
            <person name="Daum C."/>
            <person name="Ezra D."/>
            <person name="Gonzalez J."/>
            <person name="Henrissat B."/>
            <person name="Kuo A."/>
            <person name="Liang C."/>
            <person name="Lipzen A."/>
            <person name="Lutzoni F."/>
            <person name="Magnuson J."/>
            <person name="Mondo S."/>
            <person name="Nolan M."/>
            <person name="Ohm R."/>
            <person name="Pangilinan J."/>
            <person name="Park H.-J."/>
            <person name="Ramirez L."/>
            <person name="Alfaro M."/>
            <person name="Sun H."/>
            <person name="Tritt A."/>
            <person name="Yoshinaga Y."/>
            <person name="Zwiers L.-H."/>
            <person name="Turgeon B."/>
            <person name="Goodwin S."/>
            <person name="Spatafora J."/>
            <person name="Crous P."/>
            <person name="Grigoriev I."/>
        </authorList>
    </citation>
    <scope>NUCLEOTIDE SEQUENCE</scope>
    <source>
        <strain evidence="11">CBS 269.34</strain>
    </source>
</reference>
<dbReference type="NCBIfam" id="TIGR00879">
    <property type="entry name" value="SP"/>
    <property type="match status" value="1"/>
</dbReference>
<organism evidence="11 12">
    <name type="scientific">Lophium mytilinum</name>
    <dbReference type="NCBI Taxonomy" id="390894"/>
    <lineage>
        <taxon>Eukaryota</taxon>
        <taxon>Fungi</taxon>
        <taxon>Dikarya</taxon>
        <taxon>Ascomycota</taxon>
        <taxon>Pezizomycotina</taxon>
        <taxon>Dothideomycetes</taxon>
        <taxon>Pleosporomycetidae</taxon>
        <taxon>Mytilinidiales</taxon>
        <taxon>Mytilinidiaceae</taxon>
        <taxon>Lophium</taxon>
    </lineage>
</organism>
<dbReference type="InterPro" id="IPR003663">
    <property type="entry name" value="Sugar/inositol_transpt"/>
</dbReference>
<evidence type="ECO:0000256" key="7">
    <source>
        <dbReference type="RuleBase" id="RU003346"/>
    </source>
</evidence>
<feature type="transmembrane region" description="Helical" evidence="9">
    <location>
        <begin position="59"/>
        <end position="81"/>
    </location>
</feature>
<dbReference type="InterPro" id="IPR005828">
    <property type="entry name" value="MFS_sugar_transport-like"/>
</dbReference>
<proteinExistence type="inferred from homology"/>
<dbReference type="FunFam" id="1.20.1250.20:FF:000026">
    <property type="entry name" value="MFS quinate transporter QutD"/>
    <property type="match status" value="1"/>
</dbReference>
<dbReference type="PANTHER" id="PTHR48022:SF14">
    <property type="entry name" value="MAJOR FACILITATOR SUPERFAMILY (MFS) PROFILE DOMAIN-CONTAINING PROTEIN-RELATED"/>
    <property type="match status" value="1"/>
</dbReference>
<dbReference type="AlphaFoldDB" id="A0A6A6QWQ4"/>
<feature type="transmembrane region" description="Helical" evidence="9">
    <location>
        <begin position="215"/>
        <end position="238"/>
    </location>
</feature>
<evidence type="ECO:0000256" key="9">
    <source>
        <dbReference type="SAM" id="Phobius"/>
    </source>
</evidence>
<evidence type="ECO:0000256" key="2">
    <source>
        <dbReference type="ARBA" id="ARBA00010992"/>
    </source>
</evidence>
<dbReference type="Pfam" id="PF00083">
    <property type="entry name" value="Sugar_tr"/>
    <property type="match status" value="1"/>
</dbReference>
<sequence length="545" mass="59224">MEKPPPGEAGKAIDGQNDRPSAVFQESLEPIPTADLPTRLAEEVSYGPGGMRGILSSPYVFGAAFLASLGGFSFGYDQGVISIINVMPQFHAQFPETADGGFYTGFMTAMLEFGAFIGCFFMPWLADRVSRKWALSIVVVIFNIGGVIQTSAPNYAALTKVTNTPQGAPLYISEIAPPQLRGALLVLESISIVTGVVIAYWITYATKDLSGEIAFRLPFGLQMVSATLLGIAIHIFPYSPRWLAMANRSPETLTSLSQLRRLPATDSRVQTEYEGILAEVSFQTLILARNHPGESGFRLELSTWLDLFARKNWRRTAVGVGVAFFQQFSGINGFIYYAPILFRSLGQSDAQSLVLSGVLNIAQLVAVLVCFVVIDKVGRRPLALYGAIGMAVPYIIMAILVGLYDKDWPGHVAAGWATTAMAFVYILIYGVSYSPLAWALPAEVFPNALRAKGVALSTATVWLSNFVVGVMVPPMIQNAGFGTYVFFAVFCVLAAVWAWFLVPETMGRTLEQMDEVFGDGAAEEEKEVLREAAARVRVSRPVVEV</sequence>
<feature type="transmembrane region" description="Helical" evidence="9">
    <location>
        <begin position="101"/>
        <end position="126"/>
    </location>
</feature>
<protein>
    <submittedName>
        <fullName evidence="11">General substrate transporter</fullName>
    </submittedName>
</protein>
<keyword evidence="12" id="KW-1185">Reference proteome</keyword>
<feature type="transmembrane region" description="Helical" evidence="9">
    <location>
        <begin position="416"/>
        <end position="441"/>
    </location>
</feature>
<dbReference type="PRINTS" id="PR00171">
    <property type="entry name" value="SUGRTRNSPORT"/>
</dbReference>
<dbReference type="PANTHER" id="PTHR48022">
    <property type="entry name" value="PLASTIDIC GLUCOSE TRANSPORTER 4"/>
    <property type="match status" value="1"/>
</dbReference>
<comment type="similarity">
    <text evidence="2 7">Belongs to the major facilitator superfamily. Sugar transporter (TC 2.A.1.1) family.</text>
</comment>
<evidence type="ECO:0000256" key="3">
    <source>
        <dbReference type="ARBA" id="ARBA00022448"/>
    </source>
</evidence>
<evidence type="ECO:0000259" key="10">
    <source>
        <dbReference type="PROSITE" id="PS50850"/>
    </source>
</evidence>
<feature type="transmembrane region" description="Helical" evidence="9">
    <location>
        <begin position="453"/>
        <end position="472"/>
    </location>
</feature>
<keyword evidence="3 7" id="KW-0813">Transport</keyword>
<evidence type="ECO:0000256" key="6">
    <source>
        <dbReference type="ARBA" id="ARBA00023136"/>
    </source>
</evidence>
<dbReference type="GO" id="GO:0016020">
    <property type="term" value="C:membrane"/>
    <property type="evidence" value="ECO:0007669"/>
    <property type="project" value="UniProtKB-SubCell"/>
</dbReference>
<evidence type="ECO:0000256" key="5">
    <source>
        <dbReference type="ARBA" id="ARBA00022989"/>
    </source>
</evidence>
<dbReference type="Proteomes" id="UP000799750">
    <property type="component" value="Unassembled WGS sequence"/>
</dbReference>
<dbReference type="SUPFAM" id="SSF103473">
    <property type="entry name" value="MFS general substrate transporter"/>
    <property type="match status" value="1"/>
</dbReference>
<gene>
    <name evidence="11" type="ORF">BU16DRAFT_507573</name>
</gene>
<dbReference type="GO" id="GO:0005351">
    <property type="term" value="F:carbohydrate:proton symporter activity"/>
    <property type="evidence" value="ECO:0007669"/>
    <property type="project" value="TreeGrafter"/>
</dbReference>
<feature type="transmembrane region" description="Helical" evidence="9">
    <location>
        <begin position="317"/>
        <end position="338"/>
    </location>
</feature>